<dbReference type="SUPFAM" id="SSF54523">
    <property type="entry name" value="Pili subunits"/>
    <property type="match status" value="1"/>
</dbReference>
<evidence type="ECO:0000256" key="11">
    <source>
        <dbReference type="SAM" id="Phobius"/>
    </source>
</evidence>
<evidence type="ECO:0000313" key="12">
    <source>
        <dbReference type="EMBL" id="MBJ6726633.1"/>
    </source>
</evidence>
<evidence type="ECO:0000256" key="10">
    <source>
        <dbReference type="SAM" id="MobiDB-lite"/>
    </source>
</evidence>
<gene>
    <name evidence="12" type="ORF">JFN93_18120</name>
</gene>
<dbReference type="EMBL" id="JAEMHM010000016">
    <property type="protein sequence ID" value="MBJ6726633.1"/>
    <property type="molecule type" value="Genomic_DNA"/>
</dbReference>
<dbReference type="Pfam" id="PF07963">
    <property type="entry name" value="N_methyl"/>
    <property type="match status" value="1"/>
</dbReference>
<dbReference type="GO" id="GO:0005886">
    <property type="term" value="C:plasma membrane"/>
    <property type="evidence" value="ECO:0007669"/>
    <property type="project" value="UniProtKB-SubCell"/>
</dbReference>
<dbReference type="NCBIfam" id="TIGR02532">
    <property type="entry name" value="IV_pilin_GFxxxE"/>
    <property type="match status" value="1"/>
</dbReference>
<dbReference type="Pfam" id="PF11612">
    <property type="entry name" value="T2SSJ"/>
    <property type="match status" value="1"/>
</dbReference>
<evidence type="ECO:0000256" key="9">
    <source>
        <dbReference type="ARBA" id="ARBA00023136"/>
    </source>
</evidence>
<dbReference type="PROSITE" id="PS00409">
    <property type="entry name" value="PROKAR_NTER_METHYL"/>
    <property type="match status" value="1"/>
</dbReference>
<organism evidence="12 13">
    <name type="scientific">Geomesophilobacter sediminis</name>
    <dbReference type="NCBI Taxonomy" id="2798584"/>
    <lineage>
        <taxon>Bacteria</taxon>
        <taxon>Pseudomonadati</taxon>
        <taxon>Thermodesulfobacteriota</taxon>
        <taxon>Desulfuromonadia</taxon>
        <taxon>Geobacterales</taxon>
        <taxon>Geobacteraceae</taxon>
        <taxon>Geomesophilobacter</taxon>
    </lineage>
</organism>
<accession>A0A8J7M199</accession>
<dbReference type="Proteomes" id="UP000636888">
    <property type="component" value="Unassembled WGS sequence"/>
</dbReference>
<evidence type="ECO:0000256" key="1">
    <source>
        <dbReference type="ARBA" id="ARBA00004377"/>
    </source>
</evidence>
<evidence type="ECO:0000256" key="2">
    <source>
        <dbReference type="ARBA" id="ARBA00011084"/>
    </source>
</evidence>
<keyword evidence="13" id="KW-1185">Reference proteome</keyword>
<dbReference type="AlphaFoldDB" id="A0A8J7M199"/>
<dbReference type="PANTHER" id="PTHR39583">
    <property type="entry name" value="TYPE II SECRETION SYSTEM PROTEIN J-RELATED"/>
    <property type="match status" value="1"/>
</dbReference>
<keyword evidence="8 11" id="KW-1133">Transmembrane helix</keyword>
<feature type="region of interest" description="Disordered" evidence="10">
    <location>
        <begin position="214"/>
        <end position="278"/>
    </location>
</feature>
<comment type="subcellular location">
    <subcellularLocation>
        <location evidence="1">Cell inner membrane</location>
        <topology evidence="1">Single-pass membrane protein</topology>
    </subcellularLocation>
</comment>
<keyword evidence="6" id="KW-0997">Cell inner membrane</keyword>
<evidence type="ECO:0000256" key="7">
    <source>
        <dbReference type="ARBA" id="ARBA00022692"/>
    </source>
</evidence>
<name>A0A8J7M199_9BACT</name>
<keyword evidence="4" id="KW-1003">Cell membrane</keyword>
<reference evidence="12" key="1">
    <citation type="submission" date="2020-12" db="EMBL/GenBank/DDBJ databases">
        <title>Geomonas sp. Red875, isolated from river sediment.</title>
        <authorList>
            <person name="Xu Z."/>
            <person name="Zhang Z."/>
            <person name="Masuda Y."/>
            <person name="Itoh H."/>
            <person name="Senoo K."/>
        </authorList>
    </citation>
    <scope>NUCLEOTIDE SEQUENCE</scope>
    <source>
        <strain evidence="12">Red875</strain>
    </source>
</reference>
<evidence type="ECO:0000256" key="4">
    <source>
        <dbReference type="ARBA" id="ARBA00022475"/>
    </source>
</evidence>
<evidence type="ECO:0000256" key="6">
    <source>
        <dbReference type="ARBA" id="ARBA00022519"/>
    </source>
</evidence>
<dbReference type="InterPro" id="IPR045584">
    <property type="entry name" value="Pilin-like"/>
</dbReference>
<dbReference type="InterPro" id="IPR012902">
    <property type="entry name" value="N_methyl_site"/>
</dbReference>
<dbReference type="InterPro" id="IPR010055">
    <property type="entry name" value="T2SS_protein-GspJ"/>
</dbReference>
<sequence>MWQSNKGFTLIELLMGLALLVILSGALYGTYFSVMRARERGGENLQTRRELSSTLAAIQNEIASSYFVVRKSATVPICVFLVQDRDSYGKPTSSLALTTIAPPRIDPAPASDLAVVGYEVREQEGGALFLTRESKDLYLKPKSVRYPVMENIDGFLVECYDGSKWVKSWDTSLTNKLPQSVRVTITLKSGESASIVTSPGLMRKYQKELPSMIGEGLGEVPKTPELGGTTPSGTGTAPSLGGSGSTPSFGGSGAMPSLGGSGAAPSGGPAMSVPGASR</sequence>
<dbReference type="GO" id="GO:0015627">
    <property type="term" value="C:type II protein secretion system complex"/>
    <property type="evidence" value="ECO:0007669"/>
    <property type="project" value="InterPro"/>
</dbReference>
<protein>
    <recommendedName>
        <fullName evidence="3">Type II secretion system protein J</fullName>
    </recommendedName>
</protein>
<dbReference type="PANTHER" id="PTHR39583:SF2">
    <property type="entry name" value="TYPE II SECRETION SYSTEM PROTEIN J"/>
    <property type="match status" value="1"/>
</dbReference>
<feature type="transmembrane region" description="Helical" evidence="11">
    <location>
        <begin position="13"/>
        <end position="34"/>
    </location>
</feature>
<comment type="similarity">
    <text evidence="2">Belongs to the GSP J family.</text>
</comment>
<feature type="compositionally biased region" description="Low complexity" evidence="10">
    <location>
        <begin position="223"/>
        <end position="278"/>
    </location>
</feature>
<dbReference type="RefSeq" id="WP_199385548.1">
    <property type="nucleotide sequence ID" value="NZ_JAEMHM010000016.1"/>
</dbReference>
<comment type="caution">
    <text evidence="12">The sequence shown here is derived from an EMBL/GenBank/DDBJ whole genome shotgun (WGS) entry which is preliminary data.</text>
</comment>
<keyword evidence="7 11" id="KW-0812">Transmembrane</keyword>
<dbReference type="InterPro" id="IPR051621">
    <property type="entry name" value="T2SS_protein_J"/>
</dbReference>
<proteinExistence type="inferred from homology"/>
<evidence type="ECO:0000256" key="5">
    <source>
        <dbReference type="ARBA" id="ARBA00022481"/>
    </source>
</evidence>
<evidence type="ECO:0000313" key="13">
    <source>
        <dbReference type="Proteomes" id="UP000636888"/>
    </source>
</evidence>
<dbReference type="GO" id="GO:0015628">
    <property type="term" value="P:protein secretion by the type II secretion system"/>
    <property type="evidence" value="ECO:0007669"/>
    <property type="project" value="InterPro"/>
</dbReference>
<evidence type="ECO:0000256" key="8">
    <source>
        <dbReference type="ARBA" id="ARBA00022989"/>
    </source>
</evidence>
<keyword evidence="5" id="KW-0488">Methylation</keyword>
<keyword evidence="9 11" id="KW-0472">Membrane</keyword>
<evidence type="ECO:0000256" key="3">
    <source>
        <dbReference type="ARBA" id="ARBA00021539"/>
    </source>
</evidence>